<dbReference type="GeneID" id="104755115"/>
<sequence>MSPTKNLVRLAEDYYKRGNLQGALKVVHDLMCEANTSENHQDISQILVAYEINWVNLRGFTLYKILRIKNPLCDPQLIQIMYEDIMAKLCPDGNKSIAAKSAFEIINYAWKILSNPVTRRDYNMRKGFTEVVREIHVSRKRMNYFKE</sequence>
<evidence type="ECO:0000313" key="2">
    <source>
        <dbReference type="Proteomes" id="UP000694864"/>
    </source>
</evidence>
<protein>
    <submittedName>
        <fullName evidence="3">Uncharacterized protein LOC104755115</fullName>
    </submittedName>
</protein>
<dbReference type="PANTHER" id="PTHR44137:SF32">
    <property type="entry name" value="DNAJ HEAT SHOCK AMINO-TERMINAL DOMAIN PROTEIN"/>
    <property type="match status" value="1"/>
</dbReference>
<evidence type="ECO:0000259" key="1">
    <source>
        <dbReference type="PROSITE" id="PS50076"/>
    </source>
</evidence>
<reference evidence="2" key="1">
    <citation type="journal article" date="2014" name="Nat. Commun.">
        <title>The emerging biofuel crop Camelina sativa retains a highly undifferentiated hexaploid genome structure.</title>
        <authorList>
            <person name="Kagale S."/>
            <person name="Koh C."/>
            <person name="Nixon J."/>
            <person name="Bollina V."/>
            <person name="Clarke W.E."/>
            <person name="Tuteja R."/>
            <person name="Spillane C."/>
            <person name="Robinson S.J."/>
            <person name="Links M.G."/>
            <person name="Clarke C."/>
            <person name="Higgins E.E."/>
            <person name="Huebert T."/>
            <person name="Sharpe A.G."/>
            <person name="Parkin I.A."/>
        </authorList>
    </citation>
    <scope>NUCLEOTIDE SEQUENCE [LARGE SCALE GENOMIC DNA]</scope>
    <source>
        <strain evidence="2">cv. DH55</strain>
    </source>
</reference>
<dbReference type="SUPFAM" id="SSF46565">
    <property type="entry name" value="Chaperone J-domain"/>
    <property type="match status" value="1"/>
</dbReference>
<evidence type="ECO:0000313" key="3">
    <source>
        <dbReference type="RefSeq" id="XP_010475755.1"/>
    </source>
</evidence>
<dbReference type="Proteomes" id="UP000694864">
    <property type="component" value="Chromosome 17"/>
</dbReference>
<proteinExistence type="predicted"/>
<feature type="domain" description="J" evidence="1">
    <location>
        <begin position="61"/>
        <end position="126"/>
    </location>
</feature>
<keyword evidence="2" id="KW-1185">Reference proteome</keyword>
<organism evidence="2 3">
    <name type="scientific">Camelina sativa</name>
    <name type="common">False flax</name>
    <name type="synonym">Myagrum sativum</name>
    <dbReference type="NCBI Taxonomy" id="90675"/>
    <lineage>
        <taxon>Eukaryota</taxon>
        <taxon>Viridiplantae</taxon>
        <taxon>Streptophyta</taxon>
        <taxon>Embryophyta</taxon>
        <taxon>Tracheophyta</taxon>
        <taxon>Spermatophyta</taxon>
        <taxon>Magnoliopsida</taxon>
        <taxon>eudicotyledons</taxon>
        <taxon>Gunneridae</taxon>
        <taxon>Pentapetalae</taxon>
        <taxon>rosids</taxon>
        <taxon>malvids</taxon>
        <taxon>Brassicales</taxon>
        <taxon>Brassicaceae</taxon>
        <taxon>Camelineae</taxon>
        <taxon>Camelina</taxon>
    </lineage>
</organism>
<dbReference type="RefSeq" id="XP_010475755.1">
    <property type="nucleotide sequence ID" value="XM_010477453.1"/>
</dbReference>
<reference evidence="3" key="2">
    <citation type="submission" date="2025-08" db="UniProtKB">
        <authorList>
            <consortium name="RefSeq"/>
        </authorList>
    </citation>
    <scope>IDENTIFICATION</scope>
    <source>
        <tissue evidence="3">Leaf</tissue>
    </source>
</reference>
<gene>
    <name evidence="3" type="primary">LOC104755115</name>
</gene>
<accession>A0ABM0WT27</accession>
<dbReference type="Gene3D" id="1.10.287.110">
    <property type="entry name" value="DnaJ domain"/>
    <property type="match status" value="1"/>
</dbReference>
<name>A0ABM0WT27_CAMSA</name>
<dbReference type="PROSITE" id="PS50076">
    <property type="entry name" value="DNAJ_2"/>
    <property type="match status" value="1"/>
</dbReference>
<dbReference type="InterPro" id="IPR036869">
    <property type="entry name" value="J_dom_sf"/>
</dbReference>
<dbReference type="InterPro" id="IPR001623">
    <property type="entry name" value="DnaJ_domain"/>
</dbReference>
<dbReference type="Pfam" id="PF00226">
    <property type="entry name" value="DnaJ"/>
    <property type="match status" value="1"/>
</dbReference>
<dbReference type="PANTHER" id="PTHR44137">
    <property type="entry name" value="BNAC03G44070D PROTEIN"/>
    <property type="match status" value="1"/>
</dbReference>